<feature type="domain" description="Carboxyltransferase" evidence="4">
    <location>
        <begin position="23"/>
        <end position="297"/>
    </location>
</feature>
<dbReference type="InterPro" id="IPR052708">
    <property type="entry name" value="PxpC"/>
</dbReference>
<organism evidence="5 6">
    <name type="scientific">Rodentibacter haemolyticus</name>
    <dbReference type="NCBI Taxonomy" id="2778911"/>
    <lineage>
        <taxon>Bacteria</taxon>
        <taxon>Pseudomonadati</taxon>
        <taxon>Pseudomonadota</taxon>
        <taxon>Gammaproteobacteria</taxon>
        <taxon>Pasteurellales</taxon>
        <taxon>Pasteurellaceae</taxon>
        <taxon>Rodentibacter</taxon>
    </lineage>
</organism>
<sequence>MMYIQSIQAFAHIQDLGRLGYRGQGIGQAGAMDKLALKAGNLLLQNSPECSAIEFSMGGFTITFDCATPFCLTGALCEASLDDQPIFPYWRYTAKARQTLHIKRITTGNYAYLCVAGGVKVSLFLNSASTDLNAKFGGFYGRLLKKGDHLATGTRDTYLSPLGIEPINFCSQIHALVSSEYEAFEESSRQAFWQQDWTIKTPSGRMGYRLQGEALRLRSTLEMLSHAVPMGTVQVPPDGQPIVLMADAQTTGGYPKIACVIQADLGRLAQQAIGSYVRFTQVDRQTALRLHQQDERYLDNIRRKANATS</sequence>
<dbReference type="InterPro" id="IPR003778">
    <property type="entry name" value="CT_A_B"/>
</dbReference>
<evidence type="ECO:0000313" key="5">
    <source>
        <dbReference type="EMBL" id="QPB42433.1"/>
    </source>
</evidence>
<keyword evidence="2" id="KW-0378">Hydrolase</keyword>
<keyword evidence="6" id="KW-1185">Reference proteome</keyword>
<accession>A0ABX6UWW9</accession>
<dbReference type="SMART" id="SM00797">
    <property type="entry name" value="AHS2"/>
    <property type="match status" value="1"/>
</dbReference>
<dbReference type="NCBIfam" id="TIGR00724">
    <property type="entry name" value="urea_amlyse_rel"/>
    <property type="match status" value="1"/>
</dbReference>
<dbReference type="InterPro" id="IPR029000">
    <property type="entry name" value="Cyclophilin-like_dom_sf"/>
</dbReference>
<evidence type="ECO:0000256" key="2">
    <source>
        <dbReference type="ARBA" id="ARBA00022801"/>
    </source>
</evidence>
<evidence type="ECO:0000256" key="3">
    <source>
        <dbReference type="ARBA" id="ARBA00022840"/>
    </source>
</evidence>
<dbReference type="EMBL" id="CP063056">
    <property type="protein sequence ID" value="QPB42433.1"/>
    <property type="molecule type" value="Genomic_DNA"/>
</dbReference>
<reference evidence="5 6" key="1">
    <citation type="submission" date="2020-10" db="EMBL/GenBank/DDBJ databases">
        <title>Genome Sequencing of Rodentibacter spp. strain DSM111151.</title>
        <authorList>
            <person name="Benga L."/>
            <person name="Lautwein T."/>
        </authorList>
    </citation>
    <scope>NUCLEOTIDE SEQUENCE [LARGE SCALE GENOMIC DNA]</scope>
    <source>
        <strain evidence="5 6">DSM 111151</strain>
    </source>
</reference>
<evidence type="ECO:0000259" key="4">
    <source>
        <dbReference type="SMART" id="SM00797"/>
    </source>
</evidence>
<keyword evidence="3" id="KW-0067">ATP-binding</keyword>
<gene>
    <name evidence="5" type="ORF">IHV77_11140</name>
</gene>
<dbReference type="Gene3D" id="2.40.100.10">
    <property type="entry name" value="Cyclophilin-like"/>
    <property type="match status" value="1"/>
</dbReference>
<name>A0ABX6UWW9_9PAST</name>
<dbReference type="PANTHER" id="PTHR43309">
    <property type="entry name" value="5-OXOPROLINASE SUBUNIT C"/>
    <property type="match status" value="1"/>
</dbReference>
<evidence type="ECO:0000313" key="6">
    <source>
        <dbReference type="Proteomes" id="UP000663069"/>
    </source>
</evidence>
<evidence type="ECO:0000256" key="1">
    <source>
        <dbReference type="ARBA" id="ARBA00022741"/>
    </source>
</evidence>
<dbReference type="Proteomes" id="UP000663069">
    <property type="component" value="Chromosome"/>
</dbReference>
<dbReference type="RefSeq" id="WP_194812013.1">
    <property type="nucleotide sequence ID" value="NZ_CP063056.1"/>
</dbReference>
<keyword evidence="1" id="KW-0547">Nucleotide-binding</keyword>
<dbReference type="Pfam" id="PF02626">
    <property type="entry name" value="CT_A_B"/>
    <property type="match status" value="1"/>
</dbReference>
<protein>
    <submittedName>
        <fullName evidence="5">Biotin-dependent carboxyltransferase family protein</fullName>
    </submittedName>
</protein>
<proteinExistence type="predicted"/>
<dbReference type="PANTHER" id="PTHR43309:SF3">
    <property type="entry name" value="5-OXOPROLINASE SUBUNIT C"/>
    <property type="match status" value="1"/>
</dbReference>
<dbReference type="SUPFAM" id="SSF50891">
    <property type="entry name" value="Cyclophilin-like"/>
    <property type="match status" value="1"/>
</dbReference>